<sequence length="334" mass="35252">MQNTNVNAISRRHLLLGAGTAALAAGCAAAPSASTVVDPYGAHQAGVVTPAQRHCDVSVWDVADLDLAALGKEIGSLRRNPALAGMPLDDLTVTIGLGPRLASAVGELPEFPGDQVPPSARGGDLLVQVCGDDPLAVSLTSGVLGRGTLRWRQNAFRGPSTSAGPARNMLGFVDGIVGPTEPAREVWLDGGGTIAVVRRMRLRVADFLARPVAEQERVFGRRKEDGRPLSGGDEVDLGAKSPDGQYLIPADAHVRWAHPMSAGVPTMLRRSYNYDNGGDDRGLLFISFQRELRTFVNTAYRMADGDALLRFATTTASAAFYVLPGFTAERALGA</sequence>
<name>A0A1H2YXF2_9PSEU</name>
<dbReference type="AlphaFoldDB" id="A0A1H2YXF2"/>
<reference evidence="11 12" key="1">
    <citation type="submission" date="2016-10" db="EMBL/GenBank/DDBJ databases">
        <authorList>
            <person name="de Groot N.N."/>
        </authorList>
    </citation>
    <scope>NUCLEOTIDE SEQUENCE [LARGE SCALE GENOMIC DNA]</scope>
    <source>
        <strain evidence="11 12">CPCC 202699</strain>
    </source>
</reference>
<evidence type="ECO:0000256" key="6">
    <source>
        <dbReference type="ARBA" id="ARBA00023002"/>
    </source>
</evidence>
<evidence type="ECO:0000313" key="12">
    <source>
        <dbReference type="Proteomes" id="UP000199515"/>
    </source>
</evidence>
<feature type="chain" id="PRO_5011444736" evidence="9">
    <location>
        <begin position="25"/>
        <end position="334"/>
    </location>
</feature>
<dbReference type="GO" id="GO:0020037">
    <property type="term" value="F:heme binding"/>
    <property type="evidence" value="ECO:0007669"/>
    <property type="project" value="InterPro"/>
</dbReference>
<dbReference type="PROSITE" id="PS51404">
    <property type="entry name" value="DYP_PEROXIDASE"/>
    <property type="match status" value="1"/>
</dbReference>
<keyword evidence="5 9" id="KW-0732">Signal</keyword>
<evidence type="ECO:0000256" key="5">
    <source>
        <dbReference type="ARBA" id="ARBA00022729"/>
    </source>
</evidence>
<evidence type="ECO:0000256" key="8">
    <source>
        <dbReference type="ARBA" id="ARBA00025737"/>
    </source>
</evidence>
<evidence type="ECO:0000256" key="7">
    <source>
        <dbReference type="ARBA" id="ARBA00023004"/>
    </source>
</evidence>
<feature type="signal peptide" evidence="9">
    <location>
        <begin position="1"/>
        <end position="24"/>
    </location>
</feature>
<keyword evidence="6" id="KW-0560">Oxidoreductase</keyword>
<proteinExistence type="inferred from homology"/>
<dbReference type="InterPro" id="IPR011008">
    <property type="entry name" value="Dimeric_a/b-barrel"/>
</dbReference>
<keyword evidence="12" id="KW-1185">Reference proteome</keyword>
<comment type="cofactor">
    <cofactor evidence="1">
        <name>heme b</name>
        <dbReference type="ChEBI" id="CHEBI:60344"/>
    </cofactor>
</comment>
<evidence type="ECO:0000256" key="9">
    <source>
        <dbReference type="SAM" id="SignalP"/>
    </source>
</evidence>
<keyword evidence="4" id="KW-0479">Metal-binding</keyword>
<dbReference type="PANTHER" id="PTHR30521:SF4">
    <property type="entry name" value="DEFERROCHELATASE"/>
    <property type="match status" value="1"/>
</dbReference>
<dbReference type="InterPro" id="IPR006311">
    <property type="entry name" value="TAT_signal"/>
</dbReference>
<evidence type="ECO:0000313" key="11">
    <source>
        <dbReference type="EMBL" id="SDX09239.1"/>
    </source>
</evidence>
<dbReference type="PANTHER" id="PTHR30521">
    <property type="entry name" value="DEFERROCHELATASE/PEROXIDASE"/>
    <property type="match status" value="1"/>
</dbReference>
<dbReference type="PROSITE" id="PS51318">
    <property type="entry name" value="TAT"/>
    <property type="match status" value="1"/>
</dbReference>
<keyword evidence="7" id="KW-0408">Iron</keyword>
<dbReference type="GO" id="GO:0005829">
    <property type="term" value="C:cytosol"/>
    <property type="evidence" value="ECO:0007669"/>
    <property type="project" value="TreeGrafter"/>
</dbReference>
<evidence type="ECO:0000259" key="10">
    <source>
        <dbReference type="Pfam" id="PF20628"/>
    </source>
</evidence>
<dbReference type="EMBL" id="FNON01000002">
    <property type="protein sequence ID" value="SDX09239.1"/>
    <property type="molecule type" value="Genomic_DNA"/>
</dbReference>
<dbReference type="Proteomes" id="UP000199515">
    <property type="component" value="Unassembled WGS sequence"/>
</dbReference>
<dbReference type="GO" id="GO:0046872">
    <property type="term" value="F:metal ion binding"/>
    <property type="evidence" value="ECO:0007669"/>
    <property type="project" value="UniProtKB-KW"/>
</dbReference>
<dbReference type="InterPro" id="IPR048328">
    <property type="entry name" value="Dyp_perox_C"/>
</dbReference>
<dbReference type="Pfam" id="PF20628">
    <property type="entry name" value="Dyp_perox_C"/>
    <property type="match status" value="1"/>
</dbReference>
<organism evidence="11 12">
    <name type="scientific">Amycolatopsis xylanica</name>
    <dbReference type="NCBI Taxonomy" id="589385"/>
    <lineage>
        <taxon>Bacteria</taxon>
        <taxon>Bacillati</taxon>
        <taxon>Actinomycetota</taxon>
        <taxon>Actinomycetes</taxon>
        <taxon>Pseudonocardiales</taxon>
        <taxon>Pseudonocardiaceae</taxon>
        <taxon>Amycolatopsis</taxon>
    </lineage>
</organism>
<keyword evidence="2 11" id="KW-0575">Peroxidase</keyword>
<evidence type="ECO:0000256" key="4">
    <source>
        <dbReference type="ARBA" id="ARBA00022723"/>
    </source>
</evidence>
<dbReference type="InterPro" id="IPR006314">
    <property type="entry name" value="Dyp_peroxidase"/>
</dbReference>
<gene>
    <name evidence="11" type="ORF">SAMN05421504_102284</name>
</gene>
<dbReference type="GO" id="GO:0004601">
    <property type="term" value="F:peroxidase activity"/>
    <property type="evidence" value="ECO:0007669"/>
    <property type="project" value="UniProtKB-KW"/>
</dbReference>
<evidence type="ECO:0000256" key="2">
    <source>
        <dbReference type="ARBA" id="ARBA00022559"/>
    </source>
</evidence>
<protein>
    <submittedName>
        <fullName evidence="11">Dye decolorizing peroxidase</fullName>
    </submittedName>
</protein>
<keyword evidence="3" id="KW-0349">Heme</keyword>
<accession>A0A1H2YXF2</accession>
<feature type="domain" description="Dyp-type peroxidase C-terminal" evidence="10">
    <location>
        <begin position="166"/>
        <end position="325"/>
    </location>
</feature>
<dbReference type="STRING" id="589385.SAMN05421504_102284"/>
<dbReference type="SUPFAM" id="SSF54909">
    <property type="entry name" value="Dimeric alpha+beta barrel"/>
    <property type="match status" value="1"/>
</dbReference>
<evidence type="ECO:0000256" key="1">
    <source>
        <dbReference type="ARBA" id="ARBA00001970"/>
    </source>
</evidence>
<evidence type="ECO:0000256" key="3">
    <source>
        <dbReference type="ARBA" id="ARBA00022617"/>
    </source>
</evidence>
<dbReference type="NCBIfam" id="TIGR01413">
    <property type="entry name" value="Dyp_perox_fam"/>
    <property type="match status" value="1"/>
</dbReference>
<comment type="similarity">
    <text evidence="8">Belongs to the DyP-type peroxidase family.</text>
</comment>